<dbReference type="AlphaFoldDB" id="A0A8H6SLE5"/>
<evidence type="ECO:0000313" key="11">
    <source>
        <dbReference type="Proteomes" id="UP000636479"/>
    </source>
</evidence>
<dbReference type="Pfam" id="PF14615">
    <property type="entry name" value="Rsa3"/>
    <property type="match status" value="1"/>
</dbReference>
<organism evidence="10 11">
    <name type="scientific">Mycena indigotica</name>
    <dbReference type="NCBI Taxonomy" id="2126181"/>
    <lineage>
        <taxon>Eukaryota</taxon>
        <taxon>Fungi</taxon>
        <taxon>Dikarya</taxon>
        <taxon>Basidiomycota</taxon>
        <taxon>Agaricomycotina</taxon>
        <taxon>Agaricomycetes</taxon>
        <taxon>Agaricomycetidae</taxon>
        <taxon>Agaricales</taxon>
        <taxon>Marasmiineae</taxon>
        <taxon>Mycenaceae</taxon>
        <taxon>Mycena</taxon>
    </lineage>
</organism>
<feature type="region of interest" description="Disordered" evidence="8">
    <location>
        <begin position="1"/>
        <end position="126"/>
    </location>
</feature>
<proteinExistence type="inferred from homology"/>
<keyword evidence="7" id="KW-0687">Ribonucleoprotein</keyword>
<feature type="compositionally biased region" description="Low complexity" evidence="8">
    <location>
        <begin position="18"/>
        <end position="31"/>
    </location>
</feature>
<comment type="caution">
    <text evidence="10">The sequence shown here is derived from an EMBL/GenBank/DDBJ whole genome shotgun (WGS) entry which is preliminary data.</text>
</comment>
<gene>
    <name evidence="10" type="ORF">MIND_00659800</name>
</gene>
<evidence type="ECO:0000256" key="6">
    <source>
        <dbReference type="ARBA" id="ARBA00023242"/>
    </source>
</evidence>
<protein>
    <recommendedName>
        <fullName evidence="4">Ribosome assembly protein 3</fullName>
    </recommendedName>
</protein>
<keyword evidence="11" id="KW-1185">Reference proteome</keyword>
<dbReference type="Proteomes" id="UP000636479">
    <property type="component" value="Unassembled WGS sequence"/>
</dbReference>
<evidence type="ECO:0000256" key="2">
    <source>
        <dbReference type="ARBA" id="ARBA00004604"/>
    </source>
</evidence>
<sequence>MPPAPRKRTRKRKRRALSVSSSSSSSSSDSDAPATAKALPEPKAAIPLPSDDSSSSESSSSSSDSDSEPEQNLESITANTSGKSAPPAARPPPNRRDSPSPPPPSPTLPSFLPPKDAAEFENTEQEMKEKFRKFWMASVADGFKEDLEQIRVKEPNLGQSRLAMLIDSLASGADVFSSTTQRDGVNEMQVVLD</sequence>
<keyword evidence="6" id="KW-0539">Nucleus</keyword>
<feature type="compositionally biased region" description="Polar residues" evidence="8">
    <location>
        <begin position="72"/>
        <end position="83"/>
    </location>
</feature>
<dbReference type="GO" id="GO:0000027">
    <property type="term" value="P:ribosomal large subunit assembly"/>
    <property type="evidence" value="ECO:0007669"/>
    <property type="project" value="TreeGrafter"/>
</dbReference>
<dbReference type="GO" id="GO:0030687">
    <property type="term" value="C:preribosome, large subunit precursor"/>
    <property type="evidence" value="ECO:0007669"/>
    <property type="project" value="TreeGrafter"/>
</dbReference>
<dbReference type="PANTHER" id="PTHR28127:SF1">
    <property type="entry name" value="RIBOSOME ASSEMBLY PROTEIN 3"/>
    <property type="match status" value="1"/>
</dbReference>
<dbReference type="GO" id="GO:0005730">
    <property type="term" value="C:nucleolus"/>
    <property type="evidence" value="ECO:0007669"/>
    <property type="project" value="UniProtKB-SubCell"/>
</dbReference>
<evidence type="ECO:0000256" key="5">
    <source>
        <dbReference type="ARBA" id="ARBA00022517"/>
    </source>
</evidence>
<dbReference type="InterPro" id="IPR028217">
    <property type="entry name" value="Rsa3_C"/>
</dbReference>
<evidence type="ECO:0000256" key="4">
    <source>
        <dbReference type="ARBA" id="ARBA00015339"/>
    </source>
</evidence>
<keyword evidence="5" id="KW-0690">Ribosome biogenesis</keyword>
<evidence type="ECO:0000256" key="7">
    <source>
        <dbReference type="ARBA" id="ARBA00023274"/>
    </source>
</evidence>
<comment type="function">
    <text evidence="1">Required for efficient biogenesis of the 60S ribosomal subunit.</text>
</comment>
<comment type="subcellular location">
    <subcellularLocation>
        <location evidence="2">Nucleus</location>
        <location evidence="2">Nucleolus</location>
    </subcellularLocation>
</comment>
<evidence type="ECO:0000256" key="8">
    <source>
        <dbReference type="SAM" id="MobiDB-lite"/>
    </source>
</evidence>
<comment type="similarity">
    <text evidence="3">Belongs to the RSA3 family.</text>
</comment>
<evidence type="ECO:0000313" key="10">
    <source>
        <dbReference type="EMBL" id="KAF7300967.1"/>
    </source>
</evidence>
<dbReference type="OrthoDB" id="69550at2759"/>
<feature type="domain" description="Ribosome-assembly protein 3 C-terminal" evidence="9">
    <location>
        <begin position="131"/>
        <end position="177"/>
    </location>
</feature>
<dbReference type="EMBL" id="JACAZF010000006">
    <property type="protein sequence ID" value="KAF7300967.1"/>
    <property type="molecule type" value="Genomic_DNA"/>
</dbReference>
<dbReference type="InterPro" id="IPR051898">
    <property type="entry name" value="Ribosome_Assembly_3"/>
</dbReference>
<reference evidence="10" key="1">
    <citation type="submission" date="2020-05" db="EMBL/GenBank/DDBJ databases">
        <title>Mycena genomes resolve the evolution of fungal bioluminescence.</title>
        <authorList>
            <person name="Tsai I.J."/>
        </authorList>
    </citation>
    <scope>NUCLEOTIDE SEQUENCE</scope>
    <source>
        <strain evidence="10">171206Taipei</strain>
    </source>
</reference>
<evidence type="ECO:0000256" key="1">
    <source>
        <dbReference type="ARBA" id="ARBA00003035"/>
    </source>
</evidence>
<feature type="compositionally biased region" description="Basic residues" evidence="8">
    <location>
        <begin position="1"/>
        <end position="16"/>
    </location>
</feature>
<dbReference type="PANTHER" id="PTHR28127">
    <property type="entry name" value="RIBOSOME ASSEMBLY PROTEIN 3"/>
    <property type="match status" value="1"/>
</dbReference>
<feature type="compositionally biased region" description="Low complexity" evidence="8">
    <location>
        <begin position="50"/>
        <end position="64"/>
    </location>
</feature>
<accession>A0A8H6SLE5</accession>
<evidence type="ECO:0000256" key="3">
    <source>
        <dbReference type="ARBA" id="ARBA00006256"/>
    </source>
</evidence>
<dbReference type="GeneID" id="59345839"/>
<evidence type="ECO:0000259" key="9">
    <source>
        <dbReference type="Pfam" id="PF14615"/>
    </source>
</evidence>
<name>A0A8H6SLE5_9AGAR</name>
<dbReference type="RefSeq" id="XP_037218967.1">
    <property type="nucleotide sequence ID" value="XM_037363323.1"/>
</dbReference>